<dbReference type="GO" id="GO:0008716">
    <property type="term" value="F:D-alanine-D-alanine ligase activity"/>
    <property type="evidence" value="ECO:0007669"/>
    <property type="project" value="InterPro"/>
</dbReference>
<comment type="cofactor">
    <cofactor evidence="2">
        <name>Mg(2+)</name>
        <dbReference type="ChEBI" id="CHEBI:18420"/>
    </cofactor>
</comment>
<dbReference type="PROSITE" id="PS00843">
    <property type="entry name" value="DALA_DALA_LIGASE_1"/>
    <property type="match status" value="1"/>
</dbReference>
<evidence type="ECO:0000256" key="1">
    <source>
        <dbReference type="ARBA" id="ARBA00001936"/>
    </source>
</evidence>
<keyword evidence="10" id="KW-0573">Peptidoglycan synthesis</keyword>
<evidence type="ECO:0000313" key="19">
    <source>
        <dbReference type="EMBL" id="CAB5052505.1"/>
    </source>
</evidence>
<evidence type="ECO:0000256" key="6">
    <source>
        <dbReference type="ARBA" id="ARBA00022741"/>
    </source>
</evidence>
<dbReference type="FunFam" id="3.30.470.20:FF:000008">
    <property type="entry name" value="D-alanine--D-alanine ligase"/>
    <property type="match status" value="1"/>
</dbReference>
<evidence type="ECO:0000313" key="15">
    <source>
        <dbReference type="EMBL" id="CAB4771766.1"/>
    </source>
</evidence>
<dbReference type="GO" id="GO:0046872">
    <property type="term" value="F:metal ion binding"/>
    <property type="evidence" value="ECO:0007669"/>
    <property type="project" value="UniProtKB-KW"/>
</dbReference>
<gene>
    <name evidence="14" type="ORF">UFOPK2627_01130</name>
    <name evidence="15" type="ORF">UFOPK2879_01047</name>
    <name evidence="16" type="ORF">UFOPK3078_01142</name>
    <name evidence="17" type="ORF">UFOPK3288_01168</name>
    <name evidence="18" type="ORF">UFOPK3990_00817</name>
    <name evidence="19" type="ORF">UFOPK4245_01084</name>
    <name evidence="20" type="ORF">UFOPK4337_00963</name>
</gene>
<keyword evidence="11" id="KW-0464">Manganese</keyword>
<evidence type="ECO:0000256" key="8">
    <source>
        <dbReference type="ARBA" id="ARBA00022842"/>
    </source>
</evidence>
<keyword evidence="7" id="KW-0067">ATP-binding</keyword>
<comment type="similarity">
    <text evidence="3">Belongs to the D-alanine--D-alanine ligase family.</text>
</comment>
<evidence type="ECO:0000256" key="2">
    <source>
        <dbReference type="ARBA" id="ARBA00001946"/>
    </source>
</evidence>
<dbReference type="EMBL" id="CAFBQM010000046">
    <property type="protein sequence ID" value="CAB5060282.1"/>
    <property type="molecule type" value="Genomic_DNA"/>
</dbReference>
<dbReference type="Pfam" id="PF01820">
    <property type="entry name" value="Dala_Dala_lig_N"/>
    <property type="match status" value="1"/>
</dbReference>
<dbReference type="InterPro" id="IPR011761">
    <property type="entry name" value="ATP-grasp"/>
</dbReference>
<evidence type="ECO:0000313" key="17">
    <source>
        <dbReference type="EMBL" id="CAB4855168.1"/>
    </source>
</evidence>
<feature type="domain" description="ATP-grasp" evidence="13">
    <location>
        <begin position="137"/>
        <end position="337"/>
    </location>
</feature>
<comment type="cofactor">
    <cofactor evidence="1">
        <name>Mn(2+)</name>
        <dbReference type="ChEBI" id="CHEBI:29035"/>
    </cofactor>
</comment>
<dbReference type="NCBIfam" id="NF002378">
    <property type="entry name" value="PRK01372.1"/>
    <property type="match status" value="1"/>
</dbReference>
<dbReference type="InterPro" id="IPR000291">
    <property type="entry name" value="D-Ala_lig_Van_CS"/>
</dbReference>
<protein>
    <submittedName>
        <fullName evidence="16">Unannotated protein</fullName>
    </submittedName>
</protein>
<keyword evidence="8" id="KW-0460">Magnesium</keyword>
<dbReference type="Gene3D" id="3.30.470.20">
    <property type="entry name" value="ATP-grasp fold, B domain"/>
    <property type="match status" value="1"/>
</dbReference>
<evidence type="ECO:0000256" key="7">
    <source>
        <dbReference type="ARBA" id="ARBA00022840"/>
    </source>
</evidence>
<dbReference type="InterPro" id="IPR005905">
    <property type="entry name" value="D_ala_D_ala"/>
</dbReference>
<dbReference type="EMBL" id="CAEZYA010000045">
    <property type="protein sequence ID" value="CAB4712680.1"/>
    <property type="molecule type" value="Genomic_DNA"/>
</dbReference>
<proteinExistence type="inferred from homology"/>
<evidence type="ECO:0000313" key="14">
    <source>
        <dbReference type="EMBL" id="CAB4712680.1"/>
    </source>
</evidence>
<dbReference type="GO" id="GO:0008360">
    <property type="term" value="P:regulation of cell shape"/>
    <property type="evidence" value="ECO:0007669"/>
    <property type="project" value="UniProtKB-KW"/>
</dbReference>
<dbReference type="Gene3D" id="3.40.50.20">
    <property type="match status" value="1"/>
</dbReference>
<accession>A0A6J6Z063</accession>
<dbReference type="AlphaFoldDB" id="A0A6J6Z063"/>
<dbReference type="EMBL" id="CAFBQD010000035">
    <property type="protein sequence ID" value="CAB5052505.1"/>
    <property type="molecule type" value="Genomic_DNA"/>
</dbReference>
<evidence type="ECO:0000256" key="5">
    <source>
        <dbReference type="ARBA" id="ARBA00022723"/>
    </source>
</evidence>
<dbReference type="HAMAP" id="MF_00047">
    <property type="entry name" value="Dala_Dala_lig"/>
    <property type="match status" value="1"/>
</dbReference>
<keyword evidence="12" id="KW-0961">Cell wall biogenesis/degradation</keyword>
<dbReference type="PIRSF" id="PIRSF039102">
    <property type="entry name" value="Ddl/VanB"/>
    <property type="match status" value="1"/>
</dbReference>
<evidence type="ECO:0000259" key="13">
    <source>
        <dbReference type="PROSITE" id="PS50975"/>
    </source>
</evidence>
<dbReference type="GO" id="GO:0005524">
    <property type="term" value="F:ATP binding"/>
    <property type="evidence" value="ECO:0007669"/>
    <property type="project" value="UniProtKB-KW"/>
</dbReference>
<dbReference type="NCBIfam" id="NF002528">
    <property type="entry name" value="PRK01966.1-4"/>
    <property type="match status" value="1"/>
</dbReference>
<evidence type="ECO:0000256" key="4">
    <source>
        <dbReference type="ARBA" id="ARBA00022598"/>
    </source>
</evidence>
<dbReference type="InterPro" id="IPR016185">
    <property type="entry name" value="PreATP-grasp_dom_sf"/>
</dbReference>
<dbReference type="GO" id="GO:0005829">
    <property type="term" value="C:cytosol"/>
    <property type="evidence" value="ECO:0007669"/>
    <property type="project" value="TreeGrafter"/>
</dbReference>
<dbReference type="EMBL" id="CAFBLC010000045">
    <property type="protein sequence ID" value="CAB4855168.1"/>
    <property type="molecule type" value="Genomic_DNA"/>
</dbReference>
<dbReference type="Pfam" id="PF07478">
    <property type="entry name" value="Dala_Dala_lig_C"/>
    <property type="match status" value="1"/>
</dbReference>
<evidence type="ECO:0000313" key="16">
    <source>
        <dbReference type="EMBL" id="CAB4812886.1"/>
    </source>
</evidence>
<dbReference type="PANTHER" id="PTHR23132:SF25">
    <property type="entry name" value="D-ALANINE--D-ALANINE LIGASE A"/>
    <property type="match status" value="1"/>
</dbReference>
<keyword evidence="5" id="KW-0479">Metal-binding</keyword>
<dbReference type="InterPro" id="IPR011095">
    <property type="entry name" value="Dala_Dala_lig_C"/>
</dbReference>
<dbReference type="PROSITE" id="PS00844">
    <property type="entry name" value="DALA_DALA_LIGASE_2"/>
    <property type="match status" value="1"/>
</dbReference>
<evidence type="ECO:0000313" key="18">
    <source>
        <dbReference type="EMBL" id="CAB4987160.1"/>
    </source>
</evidence>
<keyword evidence="9" id="KW-0133">Cell shape</keyword>
<dbReference type="EMBL" id="CAEZZN010000040">
    <property type="protein sequence ID" value="CAB4771766.1"/>
    <property type="molecule type" value="Genomic_DNA"/>
</dbReference>
<keyword evidence="4" id="KW-0436">Ligase</keyword>
<evidence type="ECO:0000256" key="12">
    <source>
        <dbReference type="ARBA" id="ARBA00023316"/>
    </source>
</evidence>
<organism evidence="16">
    <name type="scientific">freshwater metagenome</name>
    <dbReference type="NCBI Taxonomy" id="449393"/>
    <lineage>
        <taxon>unclassified sequences</taxon>
        <taxon>metagenomes</taxon>
        <taxon>ecological metagenomes</taxon>
    </lineage>
</organism>
<dbReference type="GO" id="GO:0009252">
    <property type="term" value="P:peptidoglycan biosynthetic process"/>
    <property type="evidence" value="ECO:0007669"/>
    <property type="project" value="UniProtKB-KW"/>
</dbReference>
<evidence type="ECO:0000256" key="11">
    <source>
        <dbReference type="ARBA" id="ARBA00023211"/>
    </source>
</evidence>
<evidence type="ECO:0000256" key="9">
    <source>
        <dbReference type="ARBA" id="ARBA00022960"/>
    </source>
</evidence>
<dbReference type="Gene3D" id="3.30.1490.20">
    <property type="entry name" value="ATP-grasp fold, A domain"/>
    <property type="match status" value="1"/>
</dbReference>
<name>A0A6J6Z063_9ZZZZ</name>
<dbReference type="SUPFAM" id="SSF52440">
    <property type="entry name" value="PreATP-grasp domain"/>
    <property type="match status" value="1"/>
</dbReference>
<sequence>MSKLNVAIICGGISSEHEISCVSAGGVLKGLDSSKFNSILIGITKAGRWVLLPNDYPLEILDGKLPTVDENAPTVVADVHGFSAGGKDLNIDVVFPVLHGPYGEDGTIQGLFEIANLAYVGSGVLASAVAMDKSFAKSIFAAAGMQVADGIVITSLDKQVAIDDLAYPVFVKPARGGSSRGTHKVKSVESLNAALKDAFLYDHKVMIEQAVIGREIECAVLESEGVVTASVVGEIVIDSRFEFYDFEAKYLDGATTVRIPADIPTHVAEEIRIKAVQAFKALGCSGLARCDFFYTDQGEIVINEINTMPGFTGTSIYPKLWAASGVSYTTLISALISTALTRTNGVLGN</sequence>
<dbReference type="InterPro" id="IPR013815">
    <property type="entry name" value="ATP_grasp_subdomain_1"/>
</dbReference>
<reference evidence="16" key="1">
    <citation type="submission" date="2020-05" db="EMBL/GenBank/DDBJ databases">
        <authorList>
            <person name="Chiriac C."/>
            <person name="Salcher M."/>
            <person name="Ghai R."/>
            <person name="Kavagutti S V."/>
        </authorList>
    </citation>
    <scope>NUCLEOTIDE SEQUENCE</scope>
</reference>
<evidence type="ECO:0000256" key="10">
    <source>
        <dbReference type="ARBA" id="ARBA00022984"/>
    </source>
</evidence>
<evidence type="ECO:0000256" key="3">
    <source>
        <dbReference type="ARBA" id="ARBA00010871"/>
    </source>
</evidence>
<dbReference type="PROSITE" id="PS50975">
    <property type="entry name" value="ATP_GRASP"/>
    <property type="match status" value="1"/>
</dbReference>
<dbReference type="EMBL" id="CAFAAU010000041">
    <property type="protein sequence ID" value="CAB4812886.1"/>
    <property type="molecule type" value="Genomic_DNA"/>
</dbReference>
<dbReference type="GO" id="GO:0071555">
    <property type="term" value="P:cell wall organization"/>
    <property type="evidence" value="ECO:0007669"/>
    <property type="project" value="UniProtKB-KW"/>
</dbReference>
<dbReference type="PANTHER" id="PTHR23132">
    <property type="entry name" value="D-ALANINE--D-ALANINE LIGASE"/>
    <property type="match status" value="1"/>
</dbReference>
<evidence type="ECO:0000313" key="20">
    <source>
        <dbReference type="EMBL" id="CAB5060282.1"/>
    </source>
</evidence>
<dbReference type="SUPFAM" id="SSF56059">
    <property type="entry name" value="Glutathione synthetase ATP-binding domain-like"/>
    <property type="match status" value="1"/>
</dbReference>
<dbReference type="NCBIfam" id="TIGR01205">
    <property type="entry name" value="D_ala_D_alaTIGR"/>
    <property type="match status" value="1"/>
</dbReference>
<keyword evidence="6" id="KW-0547">Nucleotide-binding</keyword>
<dbReference type="InterPro" id="IPR011127">
    <property type="entry name" value="Dala_Dala_lig_N"/>
</dbReference>
<dbReference type="EMBL" id="CAFBOQ010000021">
    <property type="protein sequence ID" value="CAB4987160.1"/>
    <property type="molecule type" value="Genomic_DNA"/>
</dbReference>